<evidence type="ECO:0000256" key="5">
    <source>
        <dbReference type="ARBA" id="ARBA00022475"/>
    </source>
</evidence>
<evidence type="ECO:0000256" key="11">
    <source>
        <dbReference type="ARBA" id="ARBA00025220"/>
    </source>
</evidence>
<feature type="transmembrane region" description="Helical" evidence="19">
    <location>
        <begin position="147"/>
        <end position="166"/>
    </location>
</feature>
<accession>A0A3Q3GKC7</accession>
<comment type="catalytic activity">
    <reaction evidence="12">
        <text>CO2(out) = CO2(in)</text>
        <dbReference type="Rhea" id="RHEA:74891"/>
        <dbReference type="ChEBI" id="CHEBI:16526"/>
    </reaction>
</comment>
<evidence type="ECO:0000256" key="18">
    <source>
        <dbReference type="SAM" id="MobiDB-lite"/>
    </source>
</evidence>
<dbReference type="CTD" id="6005"/>
<evidence type="ECO:0000256" key="15">
    <source>
        <dbReference type="ARBA" id="ARBA00042104"/>
    </source>
</evidence>
<dbReference type="STRING" id="37003.ENSKMAP00000024032"/>
<feature type="transmembrane region" description="Helical" evidence="19">
    <location>
        <begin position="208"/>
        <end position="228"/>
    </location>
</feature>
<evidence type="ECO:0000256" key="6">
    <source>
        <dbReference type="ARBA" id="ARBA00022692"/>
    </source>
</evidence>
<comment type="similarity">
    <text evidence="3">Belongs to the ammonium transporter (TC 2.A.49) family. Rh subfamily.</text>
</comment>
<feature type="transmembrane region" description="Helical" evidence="19">
    <location>
        <begin position="121"/>
        <end position="140"/>
    </location>
</feature>
<dbReference type="PANTHER" id="PTHR11730">
    <property type="entry name" value="AMMONIUM TRANSPORTER"/>
    <property type="match status" value="1"/>
</dbReference>
<feature type="transmembrane region" description="Helical" evidence="19">
    <location>
        <begin position="178"/>
        <end position="196"/>
    </location>
</feature>
<organism evidence="21 22">
    <name type="scientific">Kryptolebias marmoratus</name>
    <name type="common">Mangrove killifish</name>
    <name type="synonym">Rivulus marmoratus</name>
    <dbReference type="NCBI Taxonomy" id="37003"/>
    <lineage>
        <taxon>Eukaryota</taxon>
        <taxon>Metazoa</taxon>
        <taxon>Chordata</taxon>
        <taxon>Craniata</taxon>
        <taxon>Vertebrata</taxon>
        <taxon>Euteleostomi</taxon>
        <taxon>Actinopterygii</taxon>
        <taxon>Neopterygii</taxon>
        <taxon>Teleostei</taxon>
        <taxon>Neoteleostei</taxon>
        <taxon>Acanthomorphata</taxon>
        <taxon>Ovalentaria</taxon>
        <taxon>Atherinomorphae</taxon>
        <taxon>Cyprinodontiformes</taxon>
        <taxon>Rivulidae</taxon>
        <taxon>Kryptolebias</taxon>
    </lineage>
</organism>
<dbReference type="Gene3D" id="1.10.3430.10">
    <property type="entry name" value="Ammonium transporter AmtB like domains"/>
    <property type="match status" value="1"/>
</dbReference>
<reference evidence="21" key="2">
    <citation type="submission" date="2025-09" db="UniProtKB">
        <authorList>
            <consortium name="Ensembl"/>
        </authorList>
    </citation>
    <scope>IDENTIFICATION</scope>
</reference>
<dbReference type="GO" id="GO:0097272">
    <property type="term" value="P:ammonium homeostasis"/>
    <property type="evidence" value="ECO:0007669"/>
    <property type="project" value="TreeGrafter"/>
</dbReference>
<feature type="transmembrane region" description="Helical" evidence="19">
    <location>
        <begin position="340"/>
        <end position="357"/>
    </location>
</feature>
<dbReference type="OMA" id="TNMRIRF"/>
<dbReference type="GeneTree" id="ENSGT00950000182844"/>
<dbReference type="KEGG" id="kmr:108233506"/>
<dbReference type="Pfam" id="PF00909">
    <property type="entry name" value="Ammonium_transp"/>
    <property type="match status" value="1"/>
</dbReference>
<keyword evidence="7 19" id="KW-1133">Transmembrane helix</keyword>
<comment type="subunit">
    <text evidence="17">Homodimer. Heterotrimer; a RHCE monomer interacts with a RHAG homodimer. Component of the ankyrin-1 complex in the erythrocyte, composed of ANK1, RHCE, RHAG, SLC4A1, EPB42, GYPA, GYPB and AQP1. Interacts with GYPB (via the N-terminal); this interaction bridges the (RHAG)2(RHCE) heterotrimer with the SLC4A1 Band 3 I dimer complexed with GYPA.</text>
</comment>
<keyword evidence="9" id="KW-0924">Ammonia transport</keyword>
<evidence type="ECO:0000256" key="10">
    <source>
        <dbReference type="ARBA" id="ARBA00023180"/>
    </source>
</evidence>
<comment type="subcellular location">
    <subcellularLocation>
        <location evidence="2">Cell membrane</location>
        <topology evidence="2">Multi-pass membrane protein</topology>
    </subcellularLocation>
</comment>
<evidence type="ECO:0000313" key="22">
    <source>
        <dbReference type="Proteomes" id="UP000264800"/>
    </source>
</evidence>
<evidence type="ECO:0000256" key="7">
    <source>
        <dbReference type="ARBA" id="ARBA00022989"/>
    </source>
</evidence>
<dbReference type="InterPro" id="IPR002229">
    <property type="entry name" value="RhesusRHD"/>
</dbReference>
<dbReference type="GO" id="GO:0008519">
    <property type="term" value="F:ammonium channel activity"/>
    <property type="evidence" value="ECO:0007669"/>
    <property type="project" value="InterPro"/>
</dbReference>
<dbReference type="OrthoDB" id="534912at2759"/>
<dbReference type="InterPro" id="IPR024041">
    <property type="entry name" value="NH4_transpt_AmtB-like_dom"/>
</dbReference>
<sequence>MPAYATNMRLKFPILALLLEVITIILYAVFVVYDDGKGHHDDAHGHNKTEEKPLKLYPMFQDVHVMIFIGFGFLMTFLKKYGFSSVGINMLLAAFGLQWGLLMQGIWHLDGGKIKVSIFKMINADFSTATVLISFGAVLGKTSPVQLLIMTLLEITIFSINEHLVAEILGANDVGASMIIHAFGAYFGLAVARVLYRPNLRDGHENDGSVYHSDIFAMIGTVFLWMFWPSFNSAIADPGLPQLTAVINTYLSLAACVLSAYAISSLVEHKGKLDMVHIQNATLAGGVAVGTCADMNIDPFGAMLIGFVAGIISTLGFKYLSPVLASKLGIQDTCGVHNLHGMPGILGGLAGIIAVAMGKKDGHASMQAAALASSLGFALIGGAITGLIMKLPFWGQPPDQNCFDDSLYWEVPEEEEENEGNLDHEDHSKNKAEV</sequence>
<feature type="transmembrane region" description="Helical" evidence="19">
    <location>
        <begin position="240"/>
        <end position="263"/>
    </location>
</feature>
<reference evidence="21" key="1">
    <citation type="submission" date="2025-08" db="UniProtKB">
        <authorList>
            <consortium name="Ensembl"/>
        </authorList>
    </citation>
    <scope>IDENTIFICATION</scope>
</reference>
<evidence type="ECO:0000256" key="3">
    <source>
        <dbReference type="ARBA" id="ARBA00011036"/>
    </source>
</evidence>
<evidence type="ECO:0000256" key="16">
    <source>
        <dbReference type="ARBA" id="ARBA00042473"/>
    </source>
</evidence>
<keyword evidence="6 19" id="KW-0812">Transmembrane</keyword>
<comment type="catalytic activity">
    <reaction evidence="1">
        <text>NH4(+)(in) = NH4(+)(out)</text>
        <dbReference type="Rhea" id="RHEA:28747"/>
        <dbReference type="ChEBI" id="CHEBI:28938"/>
    </reaction>
</comment>
<feature type="transmembrane region" description="Helical" evidence="19">
    <location>
        <begin position="369"/>
        <end position="389"/>
    </location>
</feature>
<dbReference type="RefSeq" id="XP_017267525.1">
    <property type="nucleotide sequence ID" value="XM_017412036.3"/>
</dbReference>
<dbReference type="PRINTS" id="PR00342">
    <property type="entry name" value="RHESUSRHD"/>
</dbReference>
<dbReference type="SUPFAM" id="SSF111352">
    <property type="entry name" value="Ammonium transporter"/>
    <property type="match status" value="1"/>
</dbReference>
<feature type="transmembrane region" description="Helical" evidence="19">
    <location>
        <begin position="90"/>
        <end position="109"/>
    </location>
</feature>
<evidence type="ECO:0000256" key="4">
    <source>
        <dbReference type="ARBA" id="ARBA00022448"/>
    </source>
</evidence>
<dbReference type="Ensembl" id="ENSKMAT00000024336.1">
    <property type="protein sequence ID" value="ENSKMAP00000024032.1"/>
    <property type="gene ID" value="ENSKMAG00000017826.1"/>
</dbReference>
<comment type="function">
    <text evidence="11">Functions as an ammonia transporter. May play a role in the elimination of ammonia in the gill.</text>
</comment>
<dbReference type="Proteomes" id="UP000264800">
    <property type="component" value="Unplaced"/>
</dbReference>
<keyword evidence="4" id="KW-0813">Transport</keyword>
<feature type="transmembrane region" description="Helical" evidence="19">
    <location>
        <begin position="300"/>
        <end position="320"/>
    </location>
</feature>
<evidence type="ECO:0000256" key="2">
    <source>
        <dbReference type="ARBA" id="ARBA00004651"/>
    </source>
</evidence>
<comment type="catalytic activity">
    <reaction evidence="13">
        <text>methylamine(out) = methylamine(in)</text>
        <dbReference type="Rhea" id="RHEA:74391"/>
        <dbReference type="ChEBI" id="CHEBI:59338"/>
    </reaction>
</comment>
<evidence type="ECO:0000313" key="21">
    <source>
        <dbReference type="Ensembl" id="ENSKMAP00000024032.1"/>
    </source>
</evidence>
<protein>
    <recommendedName>
        <fullName evidence="14">Ammonium transporter Rh type A</fullName>
    </recommendedName>
    <alternativeName>
        <fullName evidence="16">Erythrocyte membrane glycoprotein Rh50</fullName>
    </alternativeName>
    <alternativeName>
        <fullName evidence="15">Rhesus blood group family type A glycoprotein</fullName>
    </alternativeName>
</protein>
<proteinExistence type="inferred from homology"/>
<dbReference type="FunFam" id="1.10.3430.10:FF:000001">
    <property type="entry name" value="Ammonium transporter Rh type C"/>
    <property type="match status" value="1"/>
</dbReference>
<feature type="region of interest" description="Disordered" evidence="18">
    <location>
        <begin position="412"/>
        <end position="434"/>
    </location>
</feature>
<evidence type="ECO:0000256" key="12">
    <source>
        <dbReference type="ARBA" id="ARBA00035761"/>
    </source>
</evidence>
<evidence type="ECO:0000256" key="9">
    <source>
        <dbReference type="ARBA" id="ARBA00023177"/>
    </source>
</evidence>
<dbReference type="GeneID" id="108233506"/>
<keyword evidence="5" id="KW-1003">Cell membrane</keyword>
<feature type="domain" description="Ammonium transporter AmtB-like" evidence="20">
    <location>
        <begin position="24"/>
        <end position="404"/>
    </location>
</feature>
<dbReference type="InterPro" id="IPR029020">
    <property type="entry name" value="Ammonium/urea_transptr"/>
</dbReference>
<evidence type="ECO:0000256" key="1">
    <source>
        <dbReference type="ARBA" id="ARBA00000309"/>
    </source>
</evidence>
<dbReference type="PANTHER" id="PTHR11730:SF32">
    <property type="entry name" value="AMMONIUM TRANSPORTER RH TYPE A"/>
    <property type="match status" value="1"/>
</dbReference>
<feature type="transmembrane region" description="Helical" evidence="19">
    <location>
        <begin position="12"/>
        <end position="33"/>
    </location>
</feature>
<evidence type="ECO:0000256" key="17">
    <source>
        <dbReference type="ARBA" id="ARBA00046403"/>
    </source>
</evidence>
<dbReference type="AlphaFoldDB" id="A0A3Q3GKC7"/>
<evidence type="ECO:0000259" key="20">
    <source>
        <dbReference type="Pfam" id="PF00909"/>
    </source>
</evidence>
<name>A0A3Q3GKC7_KRYMA</name>
<keyword evidence="10" id="KW-0325">Glycoprotein</keyword>
<keyword evidence="8 19" id="KW-0472">Membrane</keyword>
<dbReference type="GO" id="GO:0005886">
    <property type="term" value="C:plasma membrane"/>
    <property type="evidence" value="ECO:0007669"/>
    <property type="project" value="UniProtKB-SubCell"/>
</dbReference>
<feature type="transmembrane region" description="Helical" evidence="19">
    <location>
        <begin position="59"/>
        <end position="78"/>
    </location>
</feature>
<evidence type="ECO:0000256" key="14">
    <source>
        <dbReference type="ARBA" id="ARBA00041037"/>
    </source>
</evidence>
<evidence type="ECO:0000256" key="8">
    <source>
        <dbReference type="ARBA" id="ARBA00023136"/>
    </source>
</evidence>
<feature type="compositionally biased region" description="Basic and acidic residues" evidence="18">
    <location>
        <begin position="421"/>
        <end position="434"/>
    </location>
</feature>
<keyword evidence="22" id="KW-1185">Reference proteome</keyword>
<evidence type="ECO:0000256" key="19">
    <source>
        <dbReference type="SAM" id="Phobius"/>
    </source>
</evidence>
<evidence type="ECO:0000256" key="13">
    <source>
        <dbReference type="ARBA" id="ARBA00036281"/>
    </source>
</evidence>